<keyword evidence="4" id="KW-0862">Zinc</keyword>
<dbReference type="GO" id="GO:0003723">
    <property type="term" value="F:RNA binding"/>
    <property type="evidence" value="ECO:0007669"/>
    <property type="project" value="InterPro"/>
</dbReference>
<dbReference type="GO" id="GO:0043829">
    <property type="term" value="F:tRNA-specific adenosine-37 deaminase activity"/>
    <property type="evidence" value="ECO:0007669"/>
    <property type="project" value="UniProtKB-EC"/>
</dbReference>
<evidence type="ECO:0000259" key="13">
    <source>
        <dbReference type="PROSITE" id="PS50141"/>
    </source>
</evidence>
<keyword evidence="2" id="KW-0479">Metal-binding</keyword>
<dbReference type="Pfam" id="PF02137">
    <property type="entry name" value="A_deamin"/>
    <property type="match status" value="1"/>
</dbReference>
<feature type="compositionally biased region" description="Basic and acidic residues" evidence="12">
    <location>
        <begin position="225"/>
        <end position="237"/>
    </location>
</feature>
<keyword evidence="1" id="KW-0819">tRNA processing</keyword>
<comment type="cofactor">
    <cofactor evidence="5">
        <name>1D-myo-inositol hexakisphosphate</name>
        <dbReference type="ChEBI" id="CHEBI:58130"/>
    </cofactor>
</comment>
<evidence type="ECO:0000256" key="4">
    <source>
        <dbReference type="ARBA" id="ARBA00022833"/>
    </source>
</evidence>
<comment type="catalytic activity">
    <reaction evidence="11">
        <text>adenosine(37) in tRNA(Ala) + H2O + H(+) = inosine(37) in tRNA(Ala) + NH4(+)</text>
        <dbReference type="Rhea" id="RHEA:50968"/>
        <dbReference type="Rhea" id="RHEA-COMP:12855"/>
        <dbReference type="Rhea" id="RHEA-COMP:12856"/>
        <dbReference type="ChEBI" id="CHEBI:15377"/>
        <dbReference type="ChEBI" id="CHEBI:15378"/>
        <dbReference type="ChEBI" id="CHEBI:28938"/>
        <dbReference type="ChEBI" id="CHEBI:74411"/>
        <dbReference type="ChEBI" id="CHEBI:82852"/>
        <dbReference type="EC" id="3.5.4.34"/>
    </reaction>
</comment>
<organism evidence="14 15">
    <name type="scientific">Albula goreensis</name>
    <dbReference type="NCBI Taxonomy" id="1534307"/>
    <lineage>
        <taxon>Eukaryota</taxon>
        <taxon>Metazoa</taxon>
        <taxon>Chordata</taxon>
        <taxon>Craniata</taxon>
        <taxon>Vertebrata</taxon>
        <taxon>Euteleostomi</taxon>
        <taxon>Actinopterygii</taxon>
        <taxon>Neopterygii</taxon>
        <taxon>Teleostei</taxon>
        <taxon>Albuliformes</taxon>
        <taxon>Albulidae</taxon>
        <taxon>Albula</taxon>
    </lineage>
</organism>
<dbReference type="PANTHER" id="PTHR46516:SF1">
    <property type="entry name" value="TRNA-SPECIFIC ADENOSINE DEAMINASE 1"/>
    <property type="match status" value="1"/>
</dbReference>
<evidence type="ECO:0000256" key="10">
    <source>
        <dbReference type="ARBA" id="ARBA00041760"/>
    </source>
</evidence>
<evidence type="ECO:0000256" key="12">
    <source>
        <dbReference type="SAM" id="MobiDB-lite"/>
    </source>
</evidence>
<comment type="similarity">
    <text evidence="7">Belongs to the ADAT1 family.</text>
</comment>
<dbReference type="AlphaFoldDB" id="A0A8T3EBF6"/>
<feature type="compositionally biased region" description="Basic and acidic residues" evidence="12">
    <location>
        <begin position="159"/>
        <end position="173"/>
    </location>
</feature>
<sequence>MWSADEIARICFECFSELPKRGKPEPGREWTLLAAVVKVSESQSPDQPERNRIEKEVVSLGTGTKCIGKSAMSPHGDVLNDSHAEVIARRGFVRYLTEQLRRAVVGESSSVFRPGDERGKWRLKDGVSFLFFTSHTPCGDASIIPMTDSQSQPCLPVRTEEHTDETNNRPVEKHRGRTLKRQMEREGEEGAACKHLRLAIEEEEGQASLVSETLPEDNPTSPKNEVADPDGRGRRSVEELTRDIHRTGAKCVPGAPTDPHLAGPGYHTVGVLRVKPGRGDPTLSLSCSDKMARWTALGCQGALLSHYLQEAIYFSAVITGKCPYNLPAMQRALTNRCLQVTELPAGFTIRPPLLLQSSLEFAHSHAQTECSHQDGQGRISPCGAAISWCAVPNQPLDVTANGYKHGVTKKALGTEKSRSFICKAELFRCFLDLLAVTADSQLPQSLRRKDLKTYLDYKQAAESYQQAWKQLLIQAFSLWPRSPRHLLLFH</sequence>
<comment type="function">
    <text evidence="6">Specifically deaminates adenosine-37 to inosine in tRNA-Ala.</text>
</comment>
<accession>A0A8T3EBF6</accession>
<dbReference type="OrthoDB" id="10268011at2759"/>
<evidence type="ECO:0000256" key="3">
    <source>
        <dbReference type="ARBA" id="ARBA00022801"/>
    </source>
</evidence>
<evidence type="ECO:0000256" key="6">
    <source>
        <dbReference type="ARBA" id="ARBA00037784"/>
    </source>
</evidence>
<dbReference type="Proteomes" id="UP000829720">
    <property type="component" value="Unassembled WGS sequence"/>
</dbReference>
<dbReference type="GO" id="GO:0046872">
    <property type="term" value="F:metal ion binding"/>
    <property type="evidence" value="ECO:0007669"/>
    <property type="project" value="UniProtKB-KW"/>
</dbReference>
<dbReference type="PANTHER" id="PTHR46516">
    <property type="entry name" value="TRNA-SPECIFIC ADENOSINE DEAMINASE 1"/>
    <property type="match status" value="1"/>
</dbReference>
<evidence type="ECO:0000256" key="5">
    <source>
        <dbReference type="ARBA" id="ARBA00037026"/>
    </source>
</evidence>
<dbReference type="PROSITE" id="PS50141">
    <property type="entry name" value="A_DEAMIN_EDITASE"/>
    <property type="match status" value="1"/>
</dbReference>
<proteinExistence type="inferred from homology"/>
<comment type="caution">
    <text evidence="14">The sequence shown here is derived from an EMBL/GenBank/DDBJ whole genome shotgun (WGS) entry which is preliminary data.</text>
</comment>
<evidence type="ECO:0000256" key="8">
    <source>
        <dbReference type="ARBA" id="ARBA00038940"/>
    </source>
</evidence>
<feature type="region of interest" description="Disordered" evidence="12">
    <location>
        <begin position="205"/>
        <end position="237"/>
    </location>
</feature>
<evidence type="ECO:0000313" key="15">
    <source>
        <dbReference type="Proteomes" id="UP000829720"/>
    </source>
</evidence>
<evidence type="ECO:0000313" key="14">
    <source>
        <dbReference type="EMBL" id="KAI1904578.1"/>
    </source>
</evidence>
<reference evidence="14" key="1">
    <citation type="submission" date="2021-01" db="EMBL/GenBank/DDBJ databases">
        <authorList>
            <person name="Zahm M."/>
            <person name="Roques C."/>
            <person name="Cabau C."/>
            <person name="Klopp C."/>
            <person name="Donnadieu C."/>
            <person name="Jouanno E."/>
            <person name="Lampietro C."/>
            <person name="Louis A."/>
            <person name="Herpin A."/>
            <person name="Echchiki A."/>
            <person name="Berthelot C."/>
            <person name="Parey E."/>
            <person name="Roest-Crollius H."/>
            <person name="Braasch I."/>
            <person name="Postlethwait J."/>
            <person name="Bobe J."/>
            <person name="Montfort J."/>
            <person name="Bouchez O."/>
            <person name="Begum T."/>
            <person name="Mejri S."/>
            <person name="Adams A."/>
            <person name="Chen W.-J."/>
            <person name="Guiguen Y."/>
        </authorList>
    </citation>
    <scope>NUCLEOTIDE SEQUENCE</scope>
    <source>
        <tissue evidence="14">Blood</tissue>
    </source>
</reference>
<evidence type="ECO:0000256" key="7">
    <source>
        <dbReference type="ARBA" id="ARBA00038326"/>
    </source>
</evidence>
<evidence type="ECO:0000256" key="11">
    <source>
        <dbReference type="ARBA" id="ARBA00047635"/>
    </source>
</evidence>
<name>A0A8T3EBF6_9TELE</name>
<protein>
    <recommendedName>
        <fullName evidence="9">tRNA-specific adenosine deaminase 1</fullName>
        <ecNumber evidence="8">3.5.4.34</ecNumber>
    </recommendedName>
    <alternativeName>
        <fullName evidence="10">tRNA-specific adenosine-37 deaminase</fullName>
    </alternativeName>
</protein>
<evidence type="ECO:0000256" key="9">
    <source>
        <dbReference type="ARBA" id="ARBA00040502"/>
    </source>
</evidence>
<dbReference type="EMBL" id="JAERUA010000001">
    <property type="protein sequence ID" value="KAI1904578.1"/>
    <property type="molecule type" value="Genomic_DNA"/>
</dbReference>
<dbReference type="GO" id="GO:0008033">
    <property type="term" value="P:tRNA processing"/>
    <property type="evidence" value="ECO:0007669"/>
    <property type="project" value="UniProtKB-KW"/>
</dbReference>
<keyword evidence="3" id="KW-0378">Hydrolase</keyword>
<dbReference type="InterPro" id="IPR002466">
    <property type="entry name" value="A_deamin"/>
</dbReference>
<dbReference type="EC" id="3.5.4.34" evidence="8"/>
<feature type="region of interest" description="Disordered" evidence="12">
    <location>
        <begin position="159"/>
        <end position="191"/>
    </location>
</feature>
<dbReference type="SMART" id="SM00552">
    <property type="entry name" value="ADEAMc"/>
    <property type="match status" value="1"/>
</dbReference>
<gene>
    <name evidence="14" type="ORF">AGOR_G00007070</name>
</gene>
<keyword evidence="15" id="KW-1185">Reference proteome</keyword>
<evidence type="ECO:0000256" key="2">
    <source>
        <dbReference type="ARBA" id="ARBA00022723"/>
    </source>
</evidence>
<feature type="domain" description="A to I editase" evidence="13">
    <location>
        <begin position="59"/>
        <end position="471"/>
    </location>
</feature>
<evidence type="ECO:0000256" key="1">
    <source>
        <dbReference type="ARBA" id="ARBA00022694"/>
    </source>
</evidence>